<evidence type="ECO:0000259" key="7">
    <source>
        <dbReference type="PROSITE" id="PS50850"/>
    </source>
</evidence>
<dbReference type="PANTHER" id="PTHR23519:SF1">
    <property type="entry name" value="AUTOPHAGY-RELATED PROTEIN 22"/>
    <property type="match status" value="1"/>
</dbReference>
<comment type="caution">
    <text evidence="8">The sequence shown here is derived from an EMBL/GenBank/DDBJ whole genome shotgun (WGS) entry which is preliminary data.</text>
</comment>
<dbReference type="SUPFAM" id="SSF103473">
    <property type="entry name" value="MFS general substrate transporter"/>
    <property type="match status" value="1"/>
</dbReference>
<evidence type="ECO:0000256" key="2">
    <source>
        <dbReference type="ARBA" id="ARBA00022448"/>
    </source>
</evidence>
<dbReference type="PANTHER" id="PTHR23519">
    <property type="entry name" value="AUTOPHAGY-RELATED PROTEIN 22"/>
    <property type="match status" value="1"/>
</dbReference>
<feature type="transmembrane region" description="Helical" evidence="6">
    <location>
        <begin position="120"/>
        <end position="140"/>
    </location>
</feature>
<dbReference type="InterPro" id="IPR036259">
    <property type="entry name" value="MFS_trans_sf"/>
</dbReference>
<evidence type="ECO:0000313" key="9">
    <source>
        <dbReference type="Proteomes" id="UP000468687"/>
    </source>
</evidence>
<dbReference type="InterPro" id="IPR024671">
    <property type="entry name" value="Atg22-like"/>
</dbReference>
<reference evidence="8 9" key="1">
    <citation type="journal article" date="2014" name="Int. J. Syst. Evol. Microbiol.">
        <title>Nocardioides zeae sp. nov., isolated from the stem of Zea mays.</title>
        <authorList>
            <person name="Glaeser S.P."/>
            <person name="McInroy J.A."/>
            <person name="Busse H.J."/>
            <person name="Kampfer P."/>
        </authorList>
    </citation>
    <scope>NUCLEOTIDE SEQUENCE [LARGE SCALE GENOMIC DNA]</scope>
    <source>
        <strain evidence="8 9">JCM 30728</strain>
    </source>
</reference>
<dbReference type="PROSITE" id="PS50850">
    <property type="entry name" value="MFS"/>
    <property type="match status" value="1"/>
</dbReference>
<gene>
    <name evidence="8" type="ORF">G3T38_09065</name>
</gene>
<comment type="subcellular location">
    <subcellularLocation>
        <location evidence="1">Cell membrane</location>
        <topology evidence="1">Multi-pass membrane protein</topology>
    </subcellularLocation>
</comment>
<protein>
    <submittedName>
        <fullName evidence="8">MFS transporter</fullName>
    </submittedName>
</protein>
<dbReference type="GO" id="GO:0022857">
    <property type="term" value="F:transmembrane transporter activity"/>
    <property type="evidence" value="ECO:0007669"/>
    <property type="project" value="InterPro"/>
</dbReference>
<organism evidence="8 9">
    <name type="scientific">Nocardioides zeae</name>
    <dbReference type="NCBI Taxonomy" id="1457234"/>
    <lineage>
        <taxon>Bacteria</taxon>
        <taxon>Bacillati</taxon>
        <taxon>Actinomycetota</taxon>
        <taxon>Actinomycetes</taxon>
        <taxon>Propionibacteriales</taxon>
        <taxon>Nocardioidaceae</taxon>
        <taxon>Nocardioides</taxon>
    </lineage>
</organism>
<feature type="transmembrane region" description="Helical" evidence="6">
    <location>
        <begin position="161"/>
        <end position="181"/>
    </location>
</feature>
<dbReference type="InterPro" id="IPR050495">
    <property type="entry name" value="ATG22/LtaA_families"/>
</dbReference>
<keyword evidence="9" id="KW-1185">Reference proteome</keyword>
<feature type="transmembrane region" description="Helical" evidence="6">
    <location>
        <begin position="261"/>
        <end position="285"/>
    </location>
</feature>
<dbReference type="InterPro" id="IPR020846">
    <property type="entry name" value="MFS_dom"/>
</dbReference>
<evidence type="ECO:0000256" key="3">
    <source>
        <dbReference type="ARBA" id="ARBA00022692"/>
    </source>
</evidence>
<dbReference type="Proteomes" id="UP000468687">
    <property type="component" value="Unassembled WGS sequence"/>
</dbReference>
<feature type="transmembrane region" description="Helical" evidence="6">
    <location>
        <begin position="25"/>
        <end position="45"/>
    </location>
</feature>
<feature type="transmembrane region" description="Helical" evidence="6">
    <location>
        <begin position="291"/>
        <end position="314"/>
    </location>
</feature>
<accession>A0A6P0HI54</accession>
<dbReference type="Pfam" id="PF11700">
    <property type="entry name" value="ATG22"/>
    <property type="match status" value="1"/>
</dbReference>
<dbReference type="RefSeq" id="WP_163771968.1">
    <property type="nucleotide sequence ID" value="NZ_JAAGXA010000005.1"/>
</dbReference>
<feature type="transmembrane region" description="Helical" evidence="6">
    <location>
        <begin position="425"/>
        <end position="445"/>
    </location>
</feature>
<name>A0A6P0HI54_9ACTN</name>
<dbReference type="Gene3D" id="1.20.1250.20">
    <property type="entry name" value="MFS general substrate transporter like domains"/>
    <property type="match status" value="1"/>
</dbReference>
<evidence type="ECO:0000313" key="8">
    <source>
        <dbReference type="EMBL" id="NEN78429.1"/>
    </source>
</evidence>
<sequence>MSTTEAPAVGNPYAGRRWPVTAWGLWDWGSAAFNAVITTFVFTVYLTAEDDAGQPLFGPGVDTKLGWALAAAGVLIALLAPLTGQRADRSGRRTFWLAIHTGVVIVASALMFFVTPEPSMLLLGLFLLAAGNVFFELASVNYNAMLNEISTPATVGRISGLGWGLGYLGGIVLLLFVYFGFISPDVGLFGITGDNGLDVRVTMLVCAIWTAVFSLPVILTIRDAPRGASERVAGPRTGIVASYRHLFATVGDLWRTDRNTVYFLGASAVFRDGLAGVFTFGAVLAAGSFGFSAGGVIIFGVAANVVAGIATILFGLLDDRIGPKRVIVGSLTAMCVAGLVLFVLHDGGSTVFWIFGLVLCIFVGPAQSASRSLLARLIPEGREGQVFGLYATTGRAASFLAPTAWALALTIAAGVTGRSSDDVQYAGILGILLVLLAGLLLLLPVKAPRPGQPRPTA</sequence>
<feature type="transmembrane region" description="Helical" evidence="6">
    <location>
        <begin position="387"/>
        <end position="413"/>
    </location>
</feature>
<feature type="transmembrane region" description="Helical" evidence="6">
    <location>
        <begin position="350"/>
        <end position="366"/>
    </location>
</feature>
<dbReference type="GO" id="GO:0005886">
    <property type="term" value="C:plasma membrane"/>
    <property type="evidence" value="ECO:0007669"/>
    <property type="project" value="UniProtKB-SubCell"/>
</dbReference>
<feature type="transmembrane region" description="Helical" evidence="6">
    <location>
        <begin position="95"/>
        <end position="114"/>
    </location>
</feature>
<feature type="transmembrane region" description="Helical" evidence="6">
    <location>
        <begin position="201"/>
        <end position="221"/>
    </location>
</feature>
<evidence type="ECO:0000256" key="5">
    <source>
        <dbReference type="ARBA" id="ARBA00023136"/>
    </source>
</evidence>
<feature type="domain" description="Major facilitator superfamily (MFS) profile" evidence="7">
    <location>
        <begin position="1"/>
        <end position="449"/>
    </location>
</feature>
<keyword evidence="2" id="KW-0813">Transport</keyword>
<evidence type="ECO:0000256" key="6">
    <source>
        <dbReference type="SAM" id="Phobius"/>
    </source>
</evidence>
<feature type="transmembrane region" description="Helical" evidence="6">
    <location>
        <begin position="326"/>
        <end position="344"/>
    </location>
</feature>
<proteinExistence type="predicted"/>
<keyword evidence="5 6" id="KW-0472">Membrane</keyword>
<keyword evidence="3 6" id="KW-0812">Transmembrane</keyword>
<evidence type="ECO:0000256" key="4">
    <source>
        <dbReference type="ARBA" id="ARBA00022989"/>
    </source>
</evidence>
<feature type="transmembrane region" description="Helical" evidence="6">
    <location>
        <begin position="65"/>
        <end position="83"/>
    </location>
</feature>
<keyword evidence="4 6" id="KW-1133">Transmembrane helix</keyword>
<evidence type="ECO:0000256" key="1">
    <source>
        <dbReference type="ARBA" id="ARBA00004651"/>
    </source>
</evidence>
<dbReference type="AlphaFoldDB" id="A0A6P0HI54"/>
<dbReference type="EMBL" id="JAAGXA010000005">
    <property type="protein sequence ID" value="NEN78429.1"/>
    <property type="molecule type" value="Genomic_DNA"/>
</dbReference>